<dbReference type="InterPro" id="IPR018513">
    <property type="entry name" value="Cell_synthase_bac"/>
</dbReference>
<keyword evidence="1" id="KW-1133">Transmembrane helix</keyword>
<dbReference type="Proteomes" id="UP000830835">
    <property type="component" value="Unassembled WGS sequence"/>
</dbReference>
<evidence type="ECO:0000313" key="3">
    <source>
        <dbReference type="Proteomes" id="UP000830835"/>
    </source>
</evidence>
<evidence type="ECO:0000256" key="1">
    <source>
        <dbReference type="SAM" id="Phobius"/>
    </source>
</evidence>
<dbReference type="EMBL" id="JAFIRA010000023">
    <property type="protein sequence ID" value="MCJ2543203.1"/>
    <property type="molecule type" value="Genomic_DNA"/>
</dbReference>
<keyword evidence="1" id="KW-0472">Membrane</keyword>
<keyword evidence="3" id="KW-1185">Reference proteome</keyword>
<organism evidence="2 3">
    <name type="scientific">Thermostichus vulcanus str. 'Rupite'</name>
    <dbReference type="NCBI Taxonomy" id="2813851"/>
    <lineage>
        <taxon>Bacteria</taxon>
        <taxon>Bacillati</taxon>
        <taxon>Cyanobacteriota</taxon>
        <taxon>Cyanophyceae</taxon>
        <taxon>Thermostichales</taxon>
        <taxon>Thermostichaceae</taxon>
        <taxon>Thermostichus</taxon>
    </lineage>
</organism>
<feature type="transmembrane region" description="Helical" evidence="1">
    <location>
        <begin position="589"/>
        <end position="609"/>
    </location>
</feature>
<keyword evidence="1" id="KW-0812">Transmembrane</keyword>
<accession>A0ABT0CBN7</accession>
<dbReference type="Gene3D" id="2.60.120.260">
    <property type="entry name" value="Galactose-binding domain-like"/>
    <property type="match status" value="2"/>
</dbReference>
<sequence length="625" mass="68003">MPATAQGEETISLQTLGYSRSVVLQGSNPELNVGIPAPSGGIDPSASFVQLRLEPSPVLGPGSTVRVLINQEPMEVFSVGQLQANPVVQVPIPELPPGERFINLSVQPFLTISGDICRDIGTGNLFLTVGRESFFQVVPRIPDSTVADFFRPLYSQLSLVVPANLSPESAEAALWLYSLLAHQFPRTPILWTRGSASGPQVVLESPDFSPQLQRQGSTLRVAARAEAIQALVAEWERPGLLSRSIQLSSVPAVEPESLGNRRSLRQLGFGDPTLRGMGTQSLFLNFDLAQLGGRPQDLALQLNAVMTPVDGRLGDRLNGQVFLNGILLKTYDLTGRTQLNDWVALPSQLLRRANTLELRFDHAPSQGSCQGAVAPLTLQLQGDSSAFSWSGYEAPVGELQEIPALLQGSGQLVVGDPDLMASAAYLLGALSRLSPQPLLPRLQLLSEPISRSPLGDASWGLIVAGPEQVELNTPIRLGSRFEILNPLNQRAVLAVQPEDELGLLQYVLLEGKPTLWLSWWGSDPAIAERLSRSLADPRTLLANQMQGNVVTGYAAAPNLTQVQSWDLSGQTYQVRYPDRLDWRLLLWRYRFWLVILVALLGAGVAWSLYQRLAQMPQVPSPPPQP</sequence>
<reference evidence="2" key="1">
    <citation type="submission" date="2021-02" db="EMBL/GenBank/DDBJ databases">
        <title>The CRISPR/cas machinery reduction and long-range gene transfer in the hot spring cyanobacterium Synechococcus.</title>
        <authorList>
            <person name="Dvorak P."/>
            <person name="Jahodarova E."/>
            <person name="Hasler P."/>
            <person name="Poulickova A."/>
        </authorList>
    </citation>
    <scope>NUCLEOTIDE SEQUENCE</scope>
    <source>
        <strain evidence="2">Rupite</strain>
    </source>
</reference>
<gene>
    <name evidence="2" type="ORF">JX360_09830</name>
</gene>
<evidence type="ECO:0000313" key="2">
    <source>
        <dbReference type="EMBL" id="MCJ2543203.1"/>
    </source>
</evidence>
<comment type="caution">
    <text evidence="2">The sequence shown here is derived from an EMBL/GenBank/DDBJ whole genome shotgun (WGS) entry which is preliminary data.</text>
</comment>
<name>A0ABT0CBN7_THEVL</name>
<dbReference type="Pfam" id="PF03170">
    <property type="entry name" value="BcsB"/>
    <property type="match status" value="1"/>
</dbReference>
<proteinExistence type="predicted"/>
<protein>
    <submittedName>
        <fullName evidence="2">Cellulose biosynthesis cyclic di-GMP-binding regulatory protein BcsB</fullName>
    </submittedName>
</protein>